<dbReference type="PANTHER" id="PTHR24113:SF12">
    <property type="entry name" value="RAN GTPASE-ACTIVATING PROTEIN 1"/>
    <property type="match status" value="1"/>
</dbReference>
<reference evidence="4 5" key="1">
    <citation type="submission" date="2024-02" db="EMBL/GenBank/DDBJ databases">
        <authorList>
            <person name="Chen Y."/>
            <person name="Shah S."/>
            <person name="Dougan E. K."/>
            <person name="Thang M."/>
            <person name="Chan C."/>
        </authorList>
    </citation>
    <scope>NUCLEOTIDE SEQUENCE [LARGE SCALE GENOMIC DNA]</scope>
</reference>
<keyword evidence="1" id="KW-0343">GTPase activation</keyword>
<name>A0ABP0HC57_9DINO</name>
<dbReference type="InterPro" id="IPR027038">
    <property type="entry name" value="RanGap"/>
</dbReference>
<comment type="caution">
    <text evidence="4">The sequence shown here is derived from an EMBL/GenBank/DDBJ whole genome shotgun (WGS) entry which is preliminary data.</text>
</comment>
<dbReference type="EMBL" id="CAXAMN010000336">
    <property type="protein sequence ID" value="CAK8987806.1"/>
    <property type="molecule type" value="Genomic_DNA"/>
</dbReference>
<keyword evidence="2" id="KW-0433">Leucine-rich repeat</keyword>
<evidence type="ECO:0000313" key="5">
    <source>
        <dbReference type="Proteomes" id="UP001642484"/>
    </source>
</evidence>
<dbReference type="Pfam" id="PF13516">
    <property type="entry name" value="LRR_6"/>
    <property type="match status" value="3"/>
</dbReference>
<dbReference type="SMART" id="SM00368">
    <property type="entry name" value="LRR_RI"/>
    <property type="match status" value="4"/>
</dbReference>
<protein>
    <recommendedName>
        <fullName evidence="6">Protein NLRC3</fullName>
    </recommendedName>
</protein>
<dbReference type="InterPro" id="IPR032675">
    <property type="entry name" value="LRR_dom_sf"/>
</dbReference>
<sequence>MGLRTPTSPCSPSPCSPRQYSTFLKAQESSPTLVLAHARIGDSGAQEVAEFASKSVHLRLLDLTGCEITSTGVLHLAEVLRCSITLESLVLRHNDIMSGPAGEEGLAALCQAAASSSSLRHLDLRHCGVHGESAAAHVASILQGNGGLSHLELSWNHLEPSGGQVLLDGIRKTSGLYDCQLTGCRLADETLRDVAELLLRNRKAHKASMQAGPYKGSWLKNNAELEFEGQVPATPSGMRSQGQAAAANHPLRYAVANIPSNAVVSDEKTAELIERLFEVRHRFLPESSSGKITQIHEFLEYLQRGQADAKENRQAWSFARGAECCSSPRGAQEWGQLIVALGAMDGFGSLSEDGDAACLMSGSTTSGAKLFNASSRFVTLLQQAGFGADTSAHQAAHLSLTSETIASLVGSLQALIELEGSVAVTCLPHEALLRLRRASDALLLLQERDGRLALQEMEIQDDLVIASQDFKLKEYASFGRDLGTIWRHALKDASPTTPKVPQTPAVGSQSPMPLDVLKVTSALLIGFFGHGERQFDGAKKSSSVFLWEDPLRFTTCMEQLPELEAVWTSIGTVLQTASPRPKLWGFSTPDEDVRHREVQQLARLGRILQQLPGLLHHCGLQGKEKKMFQQSLAVFESPPERVLNAAASSLFILEQHWTANAWQEVGSKLGLLMQDMLLDTFPETVHLDSGRLQAQVPPRRQGADTHVILLCLCAGLAIPVTGLAAARGWNVPKIVSAMFEIRKVRCDDCQEGRGNAVEEIQIELSARIRRLEMSGLLQDDEEETIEEIHESMKIPYHSTHRI</sequence>
<dbReference type="Proteomes" id="UP001642484">
    <property type="component" value="Unassembled WGS sequence"/>
</dbReference>
<dbReference type="Gene3D" id="3.80.10.10">
    <property type="entry name" value="Ribonuclease Inhibitor"/>
    <property type="match status" value="2"/>
</dbReference>
<keyword evidence="3" id="KW-0677">Repeat</keyword>
<evidence type="ECO:0000313" key="4">
    <source>
        <dbReference type="EMBL" id="CAK8987806.1"/>
    </source>
</evidence>
<evidence type="ECO:0000256" key="3">
    <source>
        <dbReference type="ARBA" id="ARBA00022737"/>
    </source>
</evidence>
<evidence type="ECO:0008006" key="6">
    <source>
        <dbReference type="Google" id="ProtNLM"/>
    </source>
</evidence>
<evidence type="ECO:0000256" key="1">
    <source>
        <dbReference type="ARBA" id="ARBA00022468"/>
    </source>
</evidence>
<keyword evidence="5" id="KW-1185">Reference proteome</keyword>
<accession>A0ABP0HC57</accession>
<dbReference type="InterPro" id="IPR001611">
    <property type="entry name" value="Leu-rich_rpt"/>
</dbReference>
<evidence type="ECO:0000256" key="2">
    <source>
        <dbReference type="ARBA" id="ARBA00022614"/>
    </source>
</evidence>
<dbReference type="SUPFAM" id="SSF52047">
    <property type="entry name" value="RNI-like"/>
    <property type="match status" value="1"/>
</dbReference>
<proteinExistence type="predicted"/>
<gene>
    <name evidence="4" type="ORF">CCMP2556_LOCUS1004</name>
</gene>
<organism evidence="4 5">
    <name type="scientific">Durusdinium trenchii</name>
    <dbReference type="NCBI Taxonomy" id="1381693"/>
    <lineage>
        <taxon>Eukaryota</taxon>
        <taxon>Sar</taxon>
        <taxon>Alveolata</taxon>
        <taxon>Dinophyceae</taxon>
        <taxon>Suessiales</taxon>
        <taxon>Symbiodiniaceae</taxon>
        <taxon>Durusdinium</taxon>
    </lineage>
</organism>
<dbReference type="PANTHER" id="PTHR24113">
    <property type="entry name" value="RAN GTPASE-ACTIVATING PROTEIN 1"/>
    <property type="match status" value="1"/>
</dbReference>